<dbReference type="GO" id="GO:0016757">
    <property type="term" value="F:glycosyltransferase activity"/>
    <property type="evidence" value="ECO:0007669"/>
    <property type="project" value="UniProtKB-ARBA"/>
</dbReference>
<evidence type="ECO:0000259" key="1">
    <source>
        <dbReference type="Pfam" id="PF06722"/>
    </source>
</evidence>
<dbReference type="EMBL" id="FYEK01000037">
    <property type="protein sequence ID" value="SNB68749.1"/>
    <property type="molecule type" value="Genomic_DNA"/>
</dbReference>
<reference evidence="3" key="1">
    <citation type="submission" date="2017-06" db="EMBL/GenBank/DDBJ databases">
        <authorList>
            <person name="Varghese N."/>
            <person name="Submissions S."/>
        </authorList>
    </citation>
    <scope>NUCLEOTIDE SEQUENCE [LARGE SCALE GENOMIC DNA]</scope>
    <source>
        <strain evidence="3">JAD2</strain>
    </source>
</reference>
<accession>A0A212R955</accession>
<evidence type="ECO:0000313" key="3">
    <source>
        <dbReference type="Proteomes" id="UP000197025"/>
    </source>
</evidence>
<dbReference type="PANTHER" id="PTHR48050">
    <property type="entry name" value="STEROL 3-BETA-GLUCOSYLTRANSFERASE"/>
    <property type="match status" value="1"/>
</dbReference>
<dbReference type="Gene3D" id="3.40.50.2000">
    <property type="entry name" value="Glycogen Phosphorylase B"/>
    <property type="match status" value="1"/>
</dbReference>
<dbReference type="Proteomes" id="UP000197025">
    <property type="component" value="Unassembled WGS sequence"/>
</dbReference>
<dbReference type="AlphaFoldDB" id="A0A212R955"/>
<keyword evidence="2" id="KW-0808">Transferase</keyword>
<feature type="domain" description="Erythromycin biosynthesis protein CIII-like C-terminal" evidence="1">
    <location>
        <begin position="28"/>
        <end position="143"/>
    </location>
</feature>
<proteinExistence type="predicted"/>
<dbReference type="SUPFAM" id="SSF53756">
    <property type="entry name" value="UDP-Glycosyltransferase/glycogen phosphorylase"/>
    <property type="match status" value="1"/>
</dbReference>
<dbReference type="InterPro" id="IPR050426">
    <property type="entry name" value="Glycosyltransferase_28"/>
</dbReference>
<dbReference type="Pfam" id="PF06722">
    <property type="entry name" value="EryCIII-like_C"/>
    <property type="match status" value="1"/>
</dbReference>
<name>A0A212R955_9CHLR</name>
<keyword evidence="3" id="KW-1185">Reference proteome</keyword>
<evidence type="ECO:0000313" key="2">
    <source>
        <dbReference type="EMBL" id="SNB68749.1"/>
    </source>
</evidence>
<organism evidence="2 3">
    <name type="scientific">Thermoflexus hugenholtzii JAD2</name>
    <dbReference type="NCBI Taxonomy" id="877466"/>
    <lineage>
        <taxon>Bacteria</taxon>
        <taxon>Bacillati</taxon>
        <taxon>Chloroflexota</taxon>
        <taxon>Thermoflexia</taxon>
        <taxon>Thermoflexales</taxon>
        <taxon>Thermoflexaceae</taxon>
        <taxon>Thermoflexus</taxon>
    </lineage>
</organism>
<dbReference type="InParanoid" id="A0A212R955"/>
<gene>
    <name evidence="2" type="ORF">SAMN02746019_00014320</name>
</gene>
<protein>
    <submittedName>
        <fullName evidence="2">Glycosyl transferases, related to UDP-glucuronosyltransferase</fullName>
    </submittedName>
</protein>
<sequence length="147" mass="15894">MQALGGEPLLVLGRSPFAPGLREAVARALPDLPLWDWVDYAAVFPELDLVIHHGGMGTTHAALVYGIPQLVVPHAGEQHLQARRVEAAGVGLSMRPAEATPQRWQALIAALLQEPTFRDRAQVWAQRMEAAGGVEEAAAQLIESREP</sequence>
<dbReference type="PANTHER" id="PTHR48050:SF13">
    <property type="entry name" value="STEROL 3-BETA-GLUCOSYLTRANSFERASE UGT80A2"/>
    <property type="match status" value="1"/>
</dbReference>
<dbReference type="InterPro" id="IPR010610">
    <property type="entry name" value="EryCIII-like_C"/>
</dbReference>